<dbReference type="AlphaFoldDB" id="A0A1I7HIS5"/>
<dbReference type="PANTHER" id="PTHR30305">
    <property type="entry name" value="PROTEIN YJDM-RELATED"/>
    <property type="match status" value="1"/>
</dbReference>
<dbReference type="SUPFAM" id="SSF82057">
    <property type="entry name" value="Prokaryotic SH3-related domain"/>
    <property type="match status" value="1"/>
</dbReference>
<keyword evidence="2" id="KW-0378">Hydrolase</keyword>
<protein>
    <submittedName>
        <fullName evidence="2">Phosphonoacetate hydrolase</fullName>
    </submittedName>
</protein>
<dbReference type="InterPro" id="IPR013988">
    <property type="entry name" value="YjdM_C"/>
</dbReference>
<dbReference type="STRING" id="1224947.SAMN05216480_109117"/>
<organism evidence="2 3">
    <name type="scientific">Pustulibacterium marinum</name>
    <dbReference type="NCBI Taxonomy" id="1224947"/>
    <lineage>
        <taxon>Bacteria</taxon>
        <taxon>Pseudomonadati</taxon>
        <taxon>Bacteroidota</taxon>
        <taxon>Flavobacteriia</taxon>
        <taxon>Flavobacteriales</taxon>
        <taxon>Flavobacteriaceae</taxon>
        <taxon>Pustulibacterium</taxon>
    </lineage>
</organism>
<dbReference type="InterPro" id="IPR013991">
    <property type="entry name" value="PhnaA_N_proteobac"/>
</dbReference>
<dbReference type="Proteomes" id="UP000199138">
    <property type="component" value="Unassembled WGS sequence"/>
</dbReference>
<dbReference type="PANTHER" id="PTHR30305:SF3">
    <property type="entry name" value="PROTEIN YJDM"/>
    <property type="match status" value="1"/>
</dbReference>
<dbReference type="RefSeq" id="WP_093025480.1">
    <property type="nucleotide sequence ID" value="NZ_FPBK01000009.1"/>
</dbReference>
<dbReference type="GO" id="GO:0016787">
    <property type="term" value="F:hydrolase activity"/>
    <property type="evidence" value="ECO:0007669"/>
    <property type="project" value="UniProtKB-KW"/>
</dbReference>
<dbReference type="Pfam" id="PF03831">
    <property type="entry name" value="YjdM"/>
    <property type="match status" value="1"/>
</dbReference>
<dbReference type="Gene3D" id="2.30.30.40">
    <property type="entry name" value="SH3 Domains"/>
    <property type="match status" value="1"/>
</dbReference>
<accession>A0A1I7HIS5</accession>
<feature type="domain" description="PhnA protein N-terminal proteobacterial" evidence="1">
    <location>
        <begin position="7"/>
        <end position="53"/>
    </location>
</feature>
<name>A0A1I7HIS5_9FLAO</name>
<evidence type="ECO:0000313" key="3">
    <source>
        <dbReference type="Proteomes" id="UP000199138"/>
    </source>
</evidence>
<proteinExistence type="predicted"/>
<sequence>MSVLEKRLKDRSNSKCELCGNEHDLSVYNVPPQEEESLDNSILACKTCITQIEDPETTDANHWRCLNDSMWSEHLPVQIVAWRMLSRLRAEGWPQDLLDMMYLDEESLEWAKATGEADDDEDKIVHKDSNGNILQDGDSVVLIKDLDVKGANFTAKRGTPVHRISLVWDNAEQIEGRVENQHIVILTQYVKKTK</sequence>
<evidence type="ECO:0000259" key="1">
    <source>
        <dbReference type="SMART" id="SM00782"/>
    </source>
</evidence>
<keyword evidence="3" id="KW-1185">Reference proteome</keyword>
<dbReference type="OrthoDB" id="9810131at2"/>
<evidence type="ECO:0000313" key="2">
    <source>
        <dbReference type="EMBL" id="SFU60585.1"/>
    </source>
</evidence>
<dbReference type="EMBL" id="FPBK01000009">
    <property type="protein sequence ID" value="SFU60585.1"/>
    <property type="molecule type" value="Genomic_DNA"/>
</dbReference>
<gene>
    <name evidence="2" type="ORF">SAMN05216480_109117</name>
</gene>
<dbReference type="SMART" id="SM00782">
    <property type="entry name" value="PhnA_Zn_Ribbon"/>
    <property type="match status" value="1"/>
</dbReference>
<reference evidence="2 3" key="1">
    <citation type="submission" date="2016-10" db="EMBL/GenBank/DDBJ databases">
        <authorList>
            <person name="de Groot N.N."/>
        </authorList>
    </citation>
    <scope>NUCLEOTIDE SEQUENCE [LARGE SCALE GENOMIC DNA]</scope>
    <source>
        <strain evidence="2 3">CGMCC 1.12333</strain>
    </source>
</reference>